<name>A0A3Q7PH71_CALUR</name>
<evidence type="ECO:0000313" key="1">
    <source>
        <dbReference type="Proteomes" id="UP000286641"/>
    </source>
</evidence>
<dbReference type="RefSeq" id="XP_025715236.1">
    <property type="nucleotide sequence ID" value="XM_025859451.1"/>
</dbReference>
<sequence length="99" mass="11138">MRADLYLVTEILETARKETLKSERLCMLWSQVNARASEEQHLVAEALEKGTLPLLKDQVDLSWSRTGVSSPMIWAGTLTHDFSVPSMLLSPSCCSWVRS</sequence>
<gene>
    <name evidence="2" type="primary">GSDMB</name>
</gene>
<accession>A0A3Q7PH71</accession>
<keyword evidence="1" id="KW-1185">Reference proteome</keyword>
<dbReference type="InParanoid" id="A0A3Q7PH71"/>
<evidence type="ECO:0000313" key="2">
    <source>
        <dbReference type="RefSeq" id="XP_025715236.1"/>
    </source>
</evidence>
<dbReference type="AlphaFoldDB" id="A0A3Q7PH71"/>
<reference key="1">
    <citation type="submission" date="2019-01" db="UniProtKB">
        <authorList>
            <consortium name="RefSeq"/>
        </authorList>
    </citation>
    <scope>IDENTIFICATION</scope>
</reference>
<proteinExistence type="predicted"/>
<dbReference type="Proteomes" id="UP000286641">
    <property type="component" value="Unplaced"/>
</dbReference>
<reference evidence="2" key="2">
    <citation type="submission" date="2025-08" db="UniProtKB">
        <authorList>
            <consortium name="RefSeq"/>
        </authorList>
    </citation>
    <scope>IDENTIFICATION</scope>
    <source>
        <tissue evidence="2">Blood</tissue>
    </source>
</reference>
<protein>
    <submittedName>
        <fullName evidence="2">Gasdermin-B</fullName>
    </submittedName>
</protein>
<organism evidence="1 2">
    <name type="scientific">Callorhinus ursinus</name>
    <name type="common">Northern fur seal</name>
    <dbReference type="NCBI Taxonomy" id="34884"/>
    <lineage>
        <taxon>Eukaryota</taxon>
        <taxon>Metazoa</taxon>
        <taxon>Chordata</taxon>
        <taxon>Craniata</taxon>
        <taxon>Vertebrata</taxon>
        <taxon>Euteleostomi</taxon>
        <taxon>Mammalia</taxon>
        <taxon>Eutheria</taxon>
        <taxon>Laurasiatheria</taxon>
        <taxon>Carnivora</taxon>
        <taxon>Caniformia</taxon>
        <taxon>Pinnipedia</taxon>
        <taxon>Otariidae</taxon>
        <taxon>Callorhinus</taxon>
    </lineage>
</organism>
<dbReference type="CTD" id="55876"/>